<feature type="chain" id="PRO_5019783630" description="histidine kinase" evidence="4">
    <location>
        <begin position="34"/>
        <end position="554"/>
    </location>
</feature>
<dbReference type="EMBL" id="RBXP01000011">
    <property type="protein sequence ID" value="RKT60880.1"/>
    <property type="molecule type" value="Genomic_DNA"/>
</dbReference>
<proteinExistence type="predicted"/>
<evidence type="ECO:0000313" key="6">
    <source>
        <dbReference type="EMBL" id="RKT60880.1"/>
    </source>
</evidence>
<keyword evidence="7" id="KW-1185">Reference proteome</keyword>
<dbReference type="AlphaFoldDB" id="A0A495WHT7"/>
<dbReference type="SUPFAM" id="SSF53850">
    <property type="entry name" value="Periplasmic binding protein-like II"/>
    <property type="match status" value="1"/>
</dbReference>
<feature type="signal peptide" evidence="4">
    <location>
        <begin position="1"/>
        <end position="33"/>
    </location>
</feature>
<dbReference type="InterPro" id="IPR036097">
    <property type="entry name" value="HisK_dim/P_sf"/>
</dbReference>
<dbReference type="Gene3D" id="1.10.287.130">
    <property type="match status" value="1"/>
</dbReference>
<dbReference type="InterPro" id="IPR004358">
    <property type="entry name" value="Sig_transdc_His_kin-like_C"/>
</dbReference>
<organism evidence="6 7">
    <name type="scientific">Azonexus fungiphilus</name>
    <dbReference type="NCBI Taxonomy" id="146940"/>
    <lineage>
        <taxon>Bacteria</taxon>
        <taxon>Pseudomonadati</taxon>
        <taxon>Pseudomonadota</taxon>
        <taxon>Betaproteobacteria</taxon>
        <taxon>Rhodocyclales</taxon>
        <taxon>Azonexaceae</taxon>
        <taxon>Azonexus</taxon>
    </lineage>
</organism>
<accession>A0A495WHT7</accession>
<dbReference type="PANTHER" id="PTHR43547:SF2">
    <property type="entry name" value="HYBRID SIGNAL TRANSDUCTION HISTIDINE KINASE C"/>
    <property type="match status" value="1"/>
</dbReference>
<dbReference type="Gene3D" id="3.40.190.10">
    <property type="entry name" value="Periplasmic binding protein-like II"/>
    <property type="match status" value="2"/>
</dbReference>
<dbReference type="SMART" id="SM00387">
    <property type="entry name" value="HATPase_c"/>
    <property type="match status" value="1"/>
</dbReference>
<dbReference type="CDD" id="cd00075">
    <property type="entry name" value="HATPase"/>
    <property type="match status" value="1"/>
</dbReference>
<keyword evidence="4" id="KW-0732">Signal</keyword>
<dbReference type="InterPro" id="IPR003661">
    <property type="entry name" value="HisK_dim/P_dom"/>
</dbReference>
<dbReference type="SUPFAM" id="SSF55874">
    <property type="entry name" value="ATPase domain of HSP90 chaperone/DNA topoisomerase II/histidine kinase"/>
    <property type="match status" value="1"/>
</dbReference>
<dbReference type="Proteomes" id="UP000270626">
    <property type="component" value="Unassembled WGS sequence"/>
</dbReference>
<dbReference type="CDD" id="cd00082">
    <property type="entry name" value="HisKA"/>
    <property type="match status" value="1"/>
</dbReference>
<dbReference type="InterPro" id="IPR003594">
    <property type="entry name" value="HATPase_dom"/>
</dbReference>
<dbReference type="CDD" id="cd13708">
    <property type="entry name" value="PBP2_BvgS_like_1"/>
    <property type="match status" value="1"/>
</dbReference>
<gene>
    <name evidence="6" type="ORF">DFR40_1030</name>
</gene>
<evidence type="ECO:0000256" key="2">
    <source>
        <dbReference type="ARBA" id="ARBA00012438"/>
    </source>
</evidence>
<evidence type="ECO:0000259" key="5">
    <source>
        <dbReference type="PROSITE" id="PS50109"/>
    </source>
</evidence>
<dbReference type="EC" id="2.7.13.3" evidence="2"/>
<dbReference type="Pfam" id="PF00512">
    <property type="entry name" value="HisKA"/>
    <property type="match status" value="1"/>
</dbReference>
<dbReference type="PANTHER" id="PTHR43547">
    <property type="entry name" value="TWO-COMPONENT HISTIDINE KINASE"/>
    <property type="match status" value="1"/>
</dbReference>
<name>A0A495WHT7_9RHOO</name>
<comment type="catalytic activity">
    <reaction evidence="1">
        <text>ATP + protein L-histidine = ADP + protein N-phospho-L-histidine.</text>
        <dbReference type="EC" id="2.7.13.3"/>
    </reaction>
</comment>
<dbReference type="Gene3D" id="3.30.565.10">
    <property type="entry name" value="Histidine kinase-like ATPase, C-terminal domain"/>
    <property type="match status" value="1"/>
</dbReference>
<keyword evidence="3" id="KW-0597">Phosphoprotein</keyword>
<evidence type="ECO:0000256" key="1">
    <source>
        <dbReference type="ARBA" id="ARBA00000085"/>
    </source>
</evidence>
<sequence length="554" mass="60598">MAAACLWQDCGVKIHSLLLLVAALLFAATPAGAAGIRLSEAELAYLDRLGPVSLCTDPDWFPFERLSPAGRHEGIAADLIELVARRAGVTLRIYPTASWTESLEASRSGRCQLMSFLNQTPERDRWLLFTEPLFADPNVIIVRADQPDIADLRQAAGKSVALPAGTMVKERFERDYPQLRIIPTVSEEEAMHLVASGVADMTLRSLMITAHTIRKEGLFSLKIGGRLPGYDNVLRIGVVNGEPMLRDILDKGVATLTQNERDAIANRHAAISLVTRVDYRLLWEVLALGLVLVLALLYRQHHWRKLDAAQLALAEQRALAERRSREEQGRLVAMLSHEIKTPLAMIDGAAQTLSHLVDAGTPEVGRRLDRIRRGVKRLSALSECFLHKDRLDGSSLVLRPQRFDLVALVARLVADFEAAQRIAVSAPATVMVDADRELVAVAIKNLIGNALAYSPADQPVEVAVLVQAGAVLVRVRDHGEGIPPALREQLFDCYVRGQHRADIPGAGLGLYLVRRIAELHGGRAFLGESEAGAEFNLWLPDSLPADREACPGAA</sequence>
<dbReference type="GO" id="GO:0000155">
    <property type="term" value="F:phosphorelay sensor kinase activity"/>
    <property type="evidence" value="ECO:0007669"/>
    <property type="project" value="InterPro"/>
</dbReference>
<evidence type="ECO:0000313" key="7">
    <source>
        <dbReference type="Proteomes" id="UP000270626"/>
    </source>
</evidence>
<dbReference type="Pfam" id="PF00497">
    <property type="entry name" value="SBP_bac_3"/>
    <property type="match status" value="1"/>
</dbReference>
<evidence type="ECO:0000256" key="4">
    <source>
        <dbReference type="SAM" id="SignalP"/>
    </source>
</evidence>
<protein>
    <recommendedName>
        <fullName evidence="2">histidine kinase</fullName>
        <ecNumber evidence="2">2.7.13.3</ecNumber>
    </recommendedName>
</protein>
<comment type="caution">
    <text evidence="6">The sequence shown here is derived from an EMBL/GenBank/DDBJ whole genome shotgun (WGS) entry which is preliminary data.</text>
</comment>
<dbReference type="SMART" id="SM00062">
    <property type="entry name" value="PBPb"/>
    <property type="match status" value="1"/>
</dbReference>
<reference evidence="6 7" key="1">
    <citation type="submission" date="2018-10" db="EMBL/GenBank/DDBJ databases">
        <title>Genomic Encyclopedia of Type Strains, Phase IV (KMG-IV): sequencing the most valuable type-strain genomes for metagenomic binning, comparative biology and taxonomic classification.</title>
        <authorList>
            <person name="Goeker M."/>
        </authorList>
    </citation>
    <scope>NUCLEOTIDE SEQUENCE [LARGE SCALE GENOMIC DNA]</scope>
    <source>
        <strain evidence="6 7">DSM 23841</strain>
    </source>
</reference>
<dbReference type="InterPro" id="IPR036890">
    <property type="entry name" value="HATPase_C_sf"/>
</dbReference>
<dbReference type="Pfam" id="PF02518">
    <property type="entry name" value="HATPase_c"/>
    <property type="match status" value="1"/>
</dbReference>
<dbReference type="SUPFAM" id="SSF47384">
    <property type="entry name" value="Homodimeric domain of signal transducing histidine kinase"/>
    <property type="match status" value="1"/>
</dbReference>
<feature type="domain" description="Histidine kinase" evidence="5">
    <location>
        <begin position="334"/>
        <end position="543"/>
    </location>
</feature>
<dbReference type="PRINTS" id="PR00344">
    <property type="entry name" value="BCTRLSENSOR"/>
</dbReference>
<dbReference type="InterPro" id="IPR005467">
    <property type="entry name" value="His_kinase_dom"/>
</dbReference>
<dbReference type="InterPro" id="IPR001638">
    <property type="entry name" value="Solute-binding_3/MltF_N"/>
</dbReference>
<dbReference type="PROSITE" id="PS50109">
    <property type="entry name" value="HIS_KIN"/>
    <property type="match status" value="1"/>
</dbReference>
<dbReference type="SMART" id="SM00388">
    <property type="entry name" value="HisKA"/>
    <property type="match status" value="1"/>
</dbReference>
<evidence type="ECO:0000256" key="3">
    <source>
        <dbReference type="ARBA" id="ARBA00022553"/>
    </source>
</evidence>